<dbReference type="OrthoDB" id="5178767at2"/>
<evidence type="ECO:0000313" key="2">
    <source>
        <dbReference type="Proteomes" id="UP000198736"/>
    </source>
</evidence>
<evidence type="ECO:0000313" key="1">
    <source>
        <dbReference type="EMBL" id="CUS32055.1"/>
    </source>
</evidence>
<dbReference type="RefSeq" id="WP_090894135.1">
    <property type="nucleotide sequence ID" value="NZ_CZPZ01000001.1"/>
</dbReference>
<accession>A0A0S4L379</accession>
<proteinExistence type="predicted"/>
<protein>
    <submittedName>
        <fullName evidence="1">Uncharacterized protein</fullName>
    </submittedName>
</protein>
<dbReference type="Proteomes" id="UP000198736">
    <property type="component" value="Unassembled WGS sequence"/>
</dbReference>
<reference evidence="2" key="1">
    <citation type="submission" date="2015-10" db="EMBL/GenBank/DDBJ databases">
        <authorList>
            <person name="Luecker S."/>
            <person name="Luecker S."/>
        </authorList>
    </citation>
    <scope>NUCLEOTIDE SEQUENCE [LARGE SCALE GENOMIC DNA]</scope>
</reference>
<dbReference type="AlphaFoldDB" id="A0A0S4L379"/>
<dbReference type="EMBL" id="CZPZ01000001">
    <property type="protein sequence ID" value="CUS32055.1"/>
    <property type="molecule type" value="Genomic_DNA"/>
</dbReference>
<sequence>MEEETVESTTSDDESEKIVIYWEREYSTAFPPERLKLDFHPHRPMLSHMTLDEQRALAAGGYKVLPDDCGPVRTVGNYGWLIRCPADVKLRRTASGVQWQSPPIAPEERLLGYKTFSGMYVDLILNSGYPKLCCGIRLYYPKHVGLMMKDLPNHFYHHPDRTFTVWEGIKTQEYKRTPNQYAWLPDYEAFTANFLLQLHKPTTIKRGDPIGVILPVLLPKQFVLQEIQHPEPPDPAT</sequence>
<keyword evidence="2" id="KW-1185">Reference proteome</keyword>
<name>A0A0S4L379_9BACT</name>
<gene>
    <name evidence="1" type="ORF">COMA2_10434</name>
</gene>
<organism evidence="1 2">
    <name type="scientific">Candidatus Nitrospira nitrificans</name>
    <dbReference type="NCBI Taxonomy" id="1742973"/>
    <lineage>
        <taxon>Bacteria</taxon>
        <taxon>Pseudomonadati</taxon>
        <taxon>Nitrospirota</taxon>
        <taxon>Nitrospiria</taxon>
        <taxon>Nitrospirales</taxon>
        <taxon>Nitrospiraceae</taxon>
        <taxon>Nitrospira</taxon>
    </lineage>
</organism>